<dbReference type="PANTHER" id="PTHR30098:SF2">
    <property type="entry name" value="LEUCYL_PHENYLALANYL-TRNA--PROTEIN TRANSFERASE"/>
    <property type="match status" value="1"/>
</dbReference>
<dbReference type="GO" id="GO:0008914">
    <property type="term" value="F:leucyl-tRNA--protein transferase activity"/>
    <property type="evidence" value="ECO:0007669"/>
    <property type="project" value="UniProtKB-UniRule"/>
</dbReference>
<dbReference type="AlphaFoldDB" id="A0A014MF93"/>
<dbReference type="NCBIfam" id="TIGR00667">
    <property type="entry name" value="aat"/>
    <property type="match status" value="1"/>
</dbReference>
<gene>
    <name evidence="4" type="primary">aat</name>
    <name evidence="5" type="ORF">AX13_16025</name>
</gene>
<evidence type="ECO:0000256" key="2">
    <source>
        <dbReference type="ARBA" id="ARBA00022679"/>
    </source>
</evidence>
<comment type="catalytic activity">
    <reaction evidence="4">
        <text>N-terminal L-lysyl-[protein] + L-leucyl-tRNA(Leu) = N-terminal L-leucyl-L-lysyl-[protein] + tRNA(Leu) + H(+)</text>
        <dbReference type="Rhea" id="RHEA:12340"/>
        <dbReference type="Rhea" id="RHEA-COMP:9613"/>
        <dbReference type="Rhea" id="RHEA-COMP:9622"/>
        <dbReference type="Rhea" id="RHEA-COMP:12670"/>
        <dbReference type="Rhea" id="RHEA-COMP:12671"/>
        <dbReference type="ChEBI" id="CHEBI:15378"/>
        <dbReference type="ChEBI" id="CHEBI:65249"/>
        <dbReference type="ChEBI" id="CHEBI:78442"/>
        <dbReference type="ChEBI" id="CHEBI:78494"/>
        <dbReference type="ChEBI" id="CHEBI:133043"/>
        <dbReference type="EC" id="2.3.2.6"/>
    </reaction>
</comment>
<accession>A0A014MF93</accession>
<dbReference type="GO" id="GO:0005737">
    <property type="term" value="C:cytoplasm"/>
    <property type="evidence" value="ECO:0007669"/>
    <property type="project" value="UniProtKB-SubCell"/>
</dbReference>
<comment type="caution">
    <text evidence="5">The sequence shown here is derived from an EMBL/GenBank/DDBJ whole genome shotgun (WGS) entry which is preliminary data.</text>
</comment>
<dbReference type="GO" id="GO:0030163">
    <property type="term" value="P:protein catabolic process"/>
    <property type="evidence" value="ECO:0007669"/>
    <property type="project" value="UniProtKB-UniRule"/>
</dbReference>
<dbReference type="Proteomes" id="UP000020766">
    <property type="component" value="Unassembled WGS sequence"/>
</dbReference>
<dbReference type="PANTHER" id="PTHR30098">
    <property type="entry name" value="LEUCYL/PHENYLALANYL-TRNA--PROTEIN TRANSFERASE"/>
    <property type="match status" value="1"/>
</dbReference>
<dbReference type="InterPro" id="IPR016181">
    <property type="entry name" value="Acyl_CoA_acyltransferase"/>
</dbReference>
<protein>
    <recommendedName>
        <fullName evidence="4">Leucyl/phenylalanyl-tRNA--protein transferase</fullName>
        <ecNumber evidence="4">2.3.2.6</ecNumber>
    </recommendedName>
    <alternativeName>
        <fullName evidence="4">L/F-transferase</fullName>
    </alternativeName>
    <alternativeName>
        <fullName evidence="4">Leucyltransferase</fullName>
    </alternativeName>
    <alternativeName>
        <fullName evidence="4">Phenyalanyltransferase</fullName>
    </alternativeName>
</protein>
<evidence type="ECO:0000313" key="6">
    <source>
        <dbReference type="Proteomes" id="UP000020766"/>
    </source>
</evidence>
<comment type="function">
    <text evidence="4">Functions in the N-end rule pathway of protein degradation where it conjugates Leu, Phe and, less efficiently, Met from aminoacyl-tRNAs to the N-termini of proteins containing an N-terminal arginine or lysine.</text>
</comment>
<evidence type="ECO:0000256" key="3">
    <source>
        <dbReference type="ARBA" id="ARBA00023315"/>
    </source>
</evidence>
<reference evidence="5 6" key="1">
    <citation type="submission" date="2014-01" db="EMBL/GenBank/DDBJ databases">
        <title>Interspecies Systems Biology Uncovers Metabolites Affecting C. elegans Gene Expression and Life History Traits.</title>
        <authorList>
            <person name="Watson E."/>
            <person name="Macneil L.T."/>
            <person name="Ritter A.D."/>
            <person name="Yilmaz L.S."/>
            <person name="Rosebrock A.P."/>
            <person name="Caudy A.A."/>
            <person name="Walhout A.J."/>
        </authorList>
    </citation>
    <scope>NUCLEOTIDE SEQUENCE [LARGE SCALE GENOMIC DNA]</scope>
    <source>
        <strain evidence="5 6">DA1877</strain>
    </source>
</reference>
<dbReference type="InterPro" id="IPR004616">
    <property type="entry name" value="Leu/Phe-tRNA_Trfase"/>
</dbReference>
<dbReference type="Pfam" id="PF03588">
    <property type="entry name" value="Leu_Phe_trans"/>
    <property type="match status" value="1"/>
</dbReference>
<dbReference type="InterPro" id="IPR042221">
    <property type="entry name" value="Leu/Phe-tRNA_Trfase_N"/>
</dbReference>
<comment type="similarity">
    <text evidence="4">Belongs to the L/F-transferase family.</text>
</comment>
<dbReference type="Gene3D" id="3.40.630.70">
    <property type="entry name" value="Leucyl/phenylalanyl-tRNA-protein transferase, C-terminal domain"/>
    <property type="match status" value="1"/>
</dbReference>
<sequence length="250" mass="27634">MQAPSLIWLDSEDEFPAVTHAWGADTPMPGLLAAGGTLDAEHLQAAYRQGIFPWFSPGQPNLWWSPDPRMVLQTGDFRLHPSLRKTLRKFLRTPGCEVRVDHNFRQVMQHCAQTPRAGQDGTWIVPSIIDAYCGLHARGLAHSVETWVDGRLVGGLYCVALGHAVYGESMFAHATDASKLALAALVALCRHHGAPQIDCQQATPHLASLGAREQSRASFLAEATRQQQRPAMDWQWRPVYWDALSPGLIS</sequence>
<dbReference type="PATRIC" id="fig|1457173.3.peg.1454"/>
<evidence type="ECO:0000313" key="5">
    <source>
        <dbReference type="EMBL" id="EXU80421.1"/>
    </source>
</evidence>
<proteinExistence type="inferred from homology"/>
<keyword evidence="2 4" id="KW-0808">Transferase</keyword>
<organism evidence="5 6">
    <name type="scientific">Comamonas aquatica DA1877</name>
    <dbReference type="NCBI Taxonomy" id="1457173"/>
    <lineage>
        <taxon>Bacteria</taxon>
        <taxon>Pseudomonadati</taxon>
        <taxon>Pseudomonadota</taxon>
        <taxon>Betaproteobacteria</taxon>
        <taxon>Burkholderiales</taxon>
        <taxon>Comamonadaceae</taxon>
        <taxon>Comamonas</taxon>
    </lineage>
</organism>
<dbReference type="STRING" id="225991.MA05_08310"/>
<dbReference type="EMBL" id="JBOK01000007">
    <property type="protein sequence ID" value="EXU80421.1"/>
    <property type="molecule type" value="Genomic_DNA"/>
</dbReference>
<evidence type="ECO:0000256" key="4">
    <source>
        <dbReference type="HAMAP-Rule" id="MF_00688"/>
    </source>
</evidence>
<comment type="catalytic activity">
    <reaction evidence="4">
        <text>N-terminal L-arginyl-[protein] + L-leucyl-tRNA(Leu) = N-terminal L-leucyl-L-arginyl-[protein] + tRNA(Leu) + H(+)</text>
        <dbReference type="Rhea" id="RHEA:50416"/>
        <dbReference type="Rhea" id="RHEA-COMP:9613"/>
        <dbReference type="Rhea" id="RHEA-COMP:9622"/>
        <dbReference type="Rhea" id="RHEA-COMP:12672"/>
        <dbReference type="Rhea" id="RHEA-COMP:12673"/>
        <dbReference type="ChEBI" id="CHEBI:15378"/>
        <dbReference type="ChEBI" id="CHEBI:64719"/>
        <dbReference type="ChEBI" id="CHEBI:78442"/>
        <dbReference type="ChEBI" id="CHEBI:78494"/>
        <dbReference type="ChEBI" id="CHEBI:133044"/>
        <dbReference type="EC" id="2.3.2.6"/>
    </reaction>
</comment>
<comment type="catalytic activity">
    <reaction evidence="4">
        <text>L-phenylalanyl-tRNA(Phe) + an N-terminal L-alpha-aminoacyl-[protein] = an N-terminal L-phenylalanyl-L-alpha-aminoacyl-[protein] + tRNA(Phe)</text>
        <dbReference type="Rhea" id="RHEA:43632"/>
        <dbReference type="Rhea" id="RHEA-COMP:9668"/>
        <dbReference type="Rhea" id="RHEA-COMP:9699"/>
        <dbReference type="Rhea" id="RHEA-COMP:10636"/>
        <dbReference type="Rhea" id="RHEA-COMP:10637"/>
        <dbReference type="ChEBI" id="CHEBI:78442"/>
        <dbReference type="ChEBI" id="CHEBI:78531"/>
        <dbReference type="ChEBI" id="CHEBI:78597"/>
        <dbReference type="ChEBI" id="CHEBI:83561"/>
        <dbReference type="EC" id="2.3.2.6"/>
    </reaction>
</comment>
<dbReference type="SUPFAM" id="SSF55729">
    <property type="entry name" value="Acyl-CoA N-acyltransferases (Nat)"/>
    <property type="match status" value="1"/>
</dbReference>
<keyword evidence="1 4" id="KW-0963">Cytoplasm</keyword>
<name>A0A014MF93_9BURK</name>
<keyword evidence="6" id="KW-1185">Reference proteome</keyword>
<keyword evidence="3 4" id="KW-0012">Acyltransferase</keyword>
<comment type="subcellular location">
    <subcellularLocation>
        <location evidence="4">Cytoplasm</location>
    </subcellularLocation>
</comment>
<evidence type="ECO:0000256" key="1">
    <source>
        <dbReference type="ARBA" id="ARBA00022490"/>
    </source>
</evidence>
<dbReference type="EC" id="2.3.2.6" evidence="4"/>
<dbReference type="Gene3D" id="3.30.70.3550">
    <property type="entry name" value="Leucyl/phenylalanyl-tRNA-protein transferase, N-terminal domain"/>
    <property type="match status" value="1"/>
</dbReference>
<dbReference type="RefSeq" id="WP_043382080.1">
    <property type="nucleotide sequence ID" value="NZ_JBOK01000007.1"/>
</dbReference>
<dbReference type="InterPro" id="IPR042203">
    <property type="entry name" value="Leu/Phe-tRNA_Trfase_C"/>
</dbReference>
<dbReference type="HAMAP" id="MF_00688">
    <property type="entry name" value="Leu_Phe_trans"/>
    <property type="match status" value="1"/>
</dbReference>